<dbReference type="CDD" id="cd00200">
    <property type="entry name" value="WD40"/>
    <property type="match status" value="1"/>
</dbReference>
<dbReference type="GO" id="GO:0000785">
    <property type="term" value="C:chromatin"/>
    <property type="evidence" value="ECO:0007669"/>
    <property type="project" value="TreeGrafter"/>
</dbReference>
<evidence type="ECO:0000256" key="5">
    <source>
        <dbReference type="ARBA" id="ARBA00022853"/>
    </source>
</evidence>
<gene>
    <name evidence="13" type="ORF">PACLA_8A011797</name>
</gene>
<keyword evidence="4 9" id="KW-0677">Repeat</keyword>
<dbReference type="SUPFAM" id="SSF50978">
    <property type="entry name" value="WD40 repeat-like"/>
    <property type="match status" value="2"/>
</dbReference>
<comment type="similarity">
    <text evidence="2 9">Belongs to the WD repeat HIR1 family.</text>
</comment>
<dbReference type="Pfam" id="PF09453">
    <property type="entry name" value="HIRA_B"/>
    <property type="match status" value="1"/>
</dbReference>
<feature type="compositionally biased region" description="Low complexity" evidence="10">
    <location>
        <begin position="542"/>
        <end position="556"/>
    </location>
</feature>
<evidence type="ECO:0000313" key="13">
    <source>
        <dbReference type="EMBL" id="CAB3998112.1"/>
    </source>
</evidence>
<feature type="compositionally biased region" description="Low complexity" evidence="10">
    <location>
        <begin position="436"/>
        <end position="445"/>
    </location>
</feature>
<proteinExistence type="inferred from homology"/>
<organism evidence="13 14">
    <name type="scientific">Paramuricea clavata</name>
    <name type="common">Red gorgonian</name>
    <name type="synonym">Violescent sea-whip</name>
    <dbReference type="NCBI Taxonomy" id="317549"/>
    <lineage>
        <taxon>Eukaryota</taxon>
        <taxon>Metazoa</taxon>
        <taxon>Cnidaria</taxon>
        <taxon>Anthozoa</taxon>
        <taxon>Octocorallia</taxon>
        <taxon>Malacalcyonacea</taxon>
        <taxon>Plexauridae</taxon>
        <taxon>Paramuricea</taxon>
    </lineage>
</organism>
<evidence type="ECO:0000256" key="3">
    <source>
        <dbReference type="ARBA" id="ARBA00022574"/>
    </source>
</evidence>
<dbReference type="SMART" id="SM00320">
    <property type="entry name" value="WD40"/>
    <property type="match status" value="7"/>
</dbReference>
<evidence type="ECO:0000259" key="12">
    <source>
        <dbReference type="Pfam" id="PF24105"/>
    </source>
</evidence>
<evidence type="ECO:0000256" key="2">
    <source>
        <dbReference type="ARBA" id="ARBA00007306"/>
    </source>
</evidence>
<dbReference type="EMBL" id="CACRXK020003268">
    <property type="protein sequence ID" value="CAB3998112.1"/>
    <property type="molecule type" value="Genomic_DNA"/>
</dbReference>
<feature type="domain" description="Protein HIRA-like C-terminal" evidence="11">
    <location>
        <begin position="713"/>
        <end position="911"/>
    </location>
</feature>
<accession>A0A6S7H5B2</accession>
<dbReference type="AlphaFoldDB" id="A0A6S7H5B2"/>
<keyword evidence="3 9" id="KW-0853">WD repeat</keyword>
<dbReference type="Pfam" id="PF24105">
    <property type="entry name" value="Beta-prop_CAF1B_HIR1"/>
    <property type="match status" value="1"/>
</dbReference>
<sequence>MRLLKPAWVSHEGKPIYSVDIHPDGSRFVTGGQGDDAGKVVIWNMAPVRSEADENNKEIPKLLCQMDNHLACVNSVRWSWNGTFLASGGDDKLIMIWQTGRYLGISSSFGSNAVNVEQWRCVHILRGHTGDVLDLGWSPDDSMLASSSVDNNVYIWNAKKFPEITSVLKQHSGMVKGVTWDPIGKYMASQSDDKYLNVWRTSDWQLETQISEPFEECSGTTHVLRLGWSPDGHYVVSAHAMNNNGPVAKIVERDGWKCRMDFAGHRKAITVVRWNPRLFTRASNKDATKLKQFCCCAIGSRDRSVSIWMTTLKRPMLVMHDLFNHSVMDISWSSCGYEMLVCSSDGTVAFFQFEKNEMGDPMSVDDKEQLHKKIYGTSISTANRNVATSIIENPEMLKIQQQHQMKKALEQKSNSGEKPPPPPLIRKGDPATEVTSSSSLSGQSSVAKAEPTRVDVLKQQVETRTKDGRRRITPLFVAAQVDIGGTPVPFGSTPLKSSSVAPANVATLALESRTSEKTTISSAIVSPGNKSSNTATLSKVTSLSSPVRPSQSSQASTQSKGDSTTSSPATISVKRKVESSSSQSKRSKKDKEAPKTVTTSSSASKQKSDDKVERDDADVSFHTSQSIALPYPSPQKTLSLKVAGATLDSSVTLQLENNLNQSASNLNVLKCTQPAKLVWETCITSPGIALAGNRSIACVACQDRSLCIFSSSGRRILPNLVLDSSVSILQCNGYYVMVVTSRGGVYIWDAQKRTAVVKNESVLPILRDSEVTISRAAISERGYPVISLSTEASYTFNADLGVWVQLSSPEDPLQLNSDFKSCYNTHEVGKSHGILATLQGQTSRFSRPVGRLFRSNSTRPQTATISHLENQISSTFMLGSEKEYHFWFMTYVRYLVQEGIEARLRDICSELLGPSFRSTTWEPYILGFQKRELLREILPIIGTNMRLQRLFTEYKEQLSIL</sequence>
<evidence type="ECO:0000256" key="1">
    <source>
        <dbReference type="ARBA" id="ARBA00004123"/>
    </source>
</evidence>
<keyword evidence="7 9" id="KW-0804">Transcription</keyword>
<feature type="compositionally biased region" description="Basic and acidic residues" evidence="10">
    <location>
        <begin position="606"/>
        <end position="619"/>
    </location>
</feature>
<comment type="subcellular location">
    <subcellularLocation>
        <location evidence="1 9">Nucleus</location>
    </subcellularLocation>
</comment>
<name>A0A6S7H5B2_PARCT</name>
<evidence type="ECO:0000313" key="14">
    <source>
        <dbReference type="Proteomes" id="UP001152795"/>
    </source>
</evidence>
<evidence type="ECO:0000256" key="7">
    <source>
        <dbReference type="ARBA" id="ARBA00023163"/>
    </source>
</evidence>
<comment type="function">
    <text evidence="9">Required for replication-independent chromatin assembly and for the periodic repression of histone gene transcription during the cell cycle.</text>
</comment>
<dbReference type="PANTHER" id="PTHR13831">
    <property type="entry name" value="MEMBER OF THE HIR1 FAMILY OF WD-REPEAT PROTEINS"/>
    <property type="match status" value="1"/>
</dbReference>
<evidence type="ECO:0000256" key="4">
    <source>
        <dbReference type="ARBA" id="ARBA00022737"/>
    </source>
</evidence>
<evidence type="ECO:0000259" key="11">
    <source>
        <dbReference type="Pfam" id="PF07569"/>
    </source>
</evidence>
<feature type="compositionally biased region" description="Polar residues" evidence="10">
    <location>
        <begin position="517"/>
        <end position="541"/>
    </location>
</feature>
<feature type="region of interest" description="Disordered" evidence="10">
    <location>
        <begin position="512"/>
        <end position="627"/>
    </location>
</feature>
<dbReference type="GO" id="GO:0006338">
    <property type="term" value="P:chromatin remodeling"/>
    <property type="evidence" value="ECO:0007669"/>
    <property type="project" value="InterPro"/>
</dbReference>
<keyword evidence="6 9" id="KW-0805">Transcription regulation</keyword>
<dbReference type="FunFam" id="2.130.10.10:FF:000075">
    <property type="entry name" value="Protein HIRA"/>
    <property type="match status" value="1"/>
</dbReference>
<dbReference type="InterPro" id="IPR036322">
    <property type="entry name" value="WD40_repeat_dom_sf"/>
</dbReference>
<dbReference type="InterPro" id="IPR001680">
    <property type="entry name" value="WD40_rpt"/>
</dbReference>
<evidence type="ECO:0000256" key="6">
    <source>
        <dbReference type="ARBA" id="ARBA00023015"/>
    </source>
</evidence>
<dbReference type="GO" id="GO:0031491">
    <property type="term" value="F:nucleosome binding"/>
    <property type="evidence" value="ECO:0007669"/>
    <property type="project" value="TreeGrafter"/>
</dbReference>
<comment type="caution">
    <text evidence="13">The sequence shown here is derived from an EMBL/GenBank/DDBJ whole genome shotgun (WGS) entry which is preliminary data.</text>
</comment>
<dbReference type="Pfam" id="PF07569">
    <property type="entry name" value="Hira"/>
    <property type="match status" value="1"/>
</dbReference>
<dbReference type="GO" id="GO:0006351">
    <property type="term" value="P:DNA-templated transcription"/>
    <property type="evidence" value="ECO:0007669"/>
    <property type="project" value="InterPro"/>
</dbReference>
<keyword evidence="8 9" id="KW-0539">Nucleus</keyword>
<dbReference type="Gene3D" id="2.130.10.10">
    <property type="entry name" value="YVTN repeat-like/Quinoprotein amine dehydrogenase"/>
    <property type="match status" value="2"/>
</dbReference>
<protein>
    <recommendedName>
        <fullName evidence="9">Protein HIRA</fullName>
    </recommendedName>
</protein>
<keyword evidence="14" id="KW-1185">Reference proteome</keyword>
<reference evidence="13" key="1">
    <citation type="submission" date="2020-04" db="EMBL/GenBank/DDBJ databases">
        <authorList>
            <person name="Alioto T."/>
            <person name="Alioto T."/>
            <person name="Gomez Garrido J."/>
        </authorList>
    </citation>
    <scope>NUCLEOTIDE SEQUENCE</scope>
    <source>
        <strain evidence="13">A484AB</strain>
    </source>
</reference>
<evidence type="ECO:0000256" key="8">
    <source>
        <dbReference type="ARBA" id="ARBA00023242"/>
    </source>
</evidence>
<dbReference type="GO" id="GO:0006355">
    <property type="term" value="P:regulation of DNA-templated transcription"/>
    <property type="evidence" value="ECO:0007669"/>
    <property type="project" value="InterPro"/>
</dbReference>
<feature type="compositionally biased region" description="Low complexity" evidence="10">
    <location>
        <begin position="595"/>
        <end position="605"/>
    </location>
</feature>
<keyword evidence="9" id="KW-0678">Repressor</keyword>
<dbReference type="GO" id="GO:0005634">
    <property type="term" value="C:nucleus"/>
    <property type="evidence" value="ECO:0007669"/>
    <property type="project" value="UniProtKB-SubCell"/>
</dbReference>
<dbReference type="InterPro" id="IPR011494">
    <property type="entry name" value="HIRA-like_C"/>
</dbReference>
<feature type="region of interest" description="Disordered" evidence="10">
    <location>
        <begin position="401"/>
        <end position="452"/>
    </location>
</feature>
<dbReference type="OrthoDB" id="1741719at2759"/>
<dbReference type="GO" id="GO:0000417">
    <property type="term" value="C:HIR complex"/>
    <property type="evidence" value="ECO:0007669"/>
    <property type="project" value="TreeGrafter"/>
</dbReference>
<dbReference type="InterPro" id="IPR031120">
    <property type="entry name" value="HIR1-like"/>
</dbReference>
<dbReference type="Proteomes" id="UP001152795">
    <property type="component" value="Unassembled WGS sequence"/>
</dbReference>
<evidence type="ECO:0000256" key="10">
    <source>
        <dbReference type="SAM" id="MobiDB-lite"/>
    </source>
</evidence>
<keyword evidence="5 9" id="KW-0156">Chromatin regulator</keyword>
<dbReference type="InterPro" id="IPR015943">
    <property type="entry name" value="WD40/YVTN_repeat-like_dom_sf"/>
</dbReference>
<dbReference type="PROSITE" id="PS50294">
    <property type="entry name" value="WD_REPEATS_REGION"/>
    <property type="match status" value="3"/>
</dbReference>
<dbReference type="InterPro" id="IPR055410">
    <property type="entry name" value="Beta-prop_CAF1B_HIR1"/>
</dbReference>
<dbReference type="PANTHER" id="PTHR13831:SF0">
    <property type="entry name" value="PROTEIN HIRA"/>
    <property type="match status" value="1"/>
</dbReference>
<dbReference type="InterPro" id="IPR019015">
    <property type="entry name" value="HIRA_B_motif"/>
</dbReference>
<feature type="domain" description="CAF1B/HIR1 beta-propeller" evidence="12">
    <location>
        <begin position="1"/>
        <end position="358"/>
    </location>
</feature>
<evidence type="ECO:0000256" key="9">
    <source>
        <dbReference type="RuleBase" id="RU364014"/>
    </source>
</evidence>
<feature type="compositionally biased region" description="Polar residues" evidence="10">
    <location>
        <begin position="557"/>
        <end position="570"/>
    </location>
</feature>
<dbReference type="PROSITE" id="PS50082">
    <property type="entry name" value="WD_REPEATS_2"/>
    <property type="match status" value="3"/>
</dbReference>